<protein>
    <submittedName>
        <fullName evidence="1">Antitoxin of toxin-antitoxin (TA) system VapB</fullName>
    </submittedName>
</protein>
<sequence length="100" mass="11542">MKGINMVQIIRATEFVRSFSDIMNRVDYKGKSFDVQKGNHIVARITPAEIKPSIAVRDLEEAFKNGPHLDPEDADQCMKNLAEIRRNTKQDIKKLVEKWD</sequence>
<name>A8F147_RICM5</name>
<dbReference type="KEGG" id="rms:RMA_0391"/>
<dbReference type="AlphaFoldDB" id="A8F147"/>
<keyword evidence="2" id="KW-1185">Reference proteome</keyword>
<dbReference type="Proteomes" id="UP000001311">
    <property type="component" value="Chromosome"/>
</dbReference>
<evidence type="ECO:0000313" key="1">
    <source>
        <dbReference type="EMBL" id="ABV84633.1"/>
    </source>
</evidence>
<organism evidence="1 2">
    <name type="scientific">Rickettsia massiliae (strain Mtu5)</name>
    <dbReference type="NCBI Taxonomy" id="416276"/>
    <lineage>
        <taxon>Bacteria</taxon>
        <taxon>Pseudomonadati</taxon>
        <taxon>Pseudomonadota</taxon>
        <taxon>Alphaproteobacteria</taxon>
        <taxon>Rickettsiales</taxon>
        <taxon>Rickettsiaceae</taxon>
        <taxon>Rickettsieae</taxon>
        <taxon>Rickettsia</taxon>
        <taxon>spotted fever group</taxon>
    </lineage>
</organism>
<dbReference type="HOGENOM" id="CLU_2384284_0_0_5"/>
<evidence type="ECO:0000313" key="2">
    <source>
        <dbReference type="Proteomes" id="UP000001311"/>
    </source>
</evidence>
<proteinExistence type="predicted"/>
<gene>
    <name evidence="1" type="primary">vapB1</name>
    <name evidence="1" type="ordered locus">RMA_0391</name>
</gene>
<accession>A8F147</accession>
<dbReference type="EMBL" id="CP000683">
    <property type="protein sequence ID" value="ABV84633.1"/>
    <property type="molecule type" value="Genomic_DNA"/>
</dbReference>
<reference evidence="1 2" key="1">
    <citation type="journal article" date="2007" name="Genome Res.">
        <title>Lateral gene transfer between obligate intracellular bacteria: evidence from the Rickettsia massiliae genome.</title>
        <authorList>
            <person name="Blanc G."/>
            <person name="Ogata H."/>
            <person name="Robert C."/>
            <person name="Audic S."/>
            <person name="Claverie J.-M."/>
            <person name="Raoult D."/>
        </authorList>
    </citation>
    <scope>NUCLEOTIDE SEQUENCE [LARGE SCALE GENOMIC DNA]</scope>
    <source>
        <strain evidence="2">Mtu5</strain>
    </source>
</reference>